<evidence type="ECO:0000256" key="1">
    <source>
        <dbReference type="ARBA" id="ARBA00023015"/>
    </source>
</evidence>
<dbReference type="SUPFAM" id="SSF140931">
    <property type="entry name" value="Fic-like"/>
    <property type="match status" value="1"/>
</dbReference>
<comment type="caution">
    <text evidence="7">The sequence shown here is derived from an EMBL/GenBank/DDBJ whole genome shotgun (WGS) entry which is preliminary data.</text>
</comment>
<dbReference type="Proteomes" id="UP000319094">
    <property type="component" value="Unassembled WGS sequence"/>
</dbReference>
<dbReference type="OrthoDB" id="9813719at2"/>
<evidence type="ECO:0000256" key="4">
    <source>
        <dbReference type="PIRSR" id="PIRSR640198-2"/>
    </source>
</evidence>
<sequence length="463" mass="52583">MKAKFWANFVFFASLQRVTVKHSAPTSQEVQKRIRLADESRLLEVLLGPRIDDTHYHHWEQLQHRRPPAGMNHDEWWMSLKLQRLNVRRDLPFADKSGQPFWFAYNDEVLRLSEEIARRTGGLTSSGTGQSDRSNRRYLLQSLLEEAITSSQLEGASTSRKHAKRMIEAGVRPATISDQMIVNNFLAMQDVKANAANPLTAAFVLELHATLTANTLADSHEVGRLQSPSDERVSVVDQQERVTHAPPPAETLPDRLALTCDFANGTVDEVPYLSPVIRAIVTHFMFGYDHYFSDGNGRTARAAFYWAMLHNGYHLAEHVAISRVLREAPAQYAMAYEYSEDDEGDITYFILHQLRAFKRALEDFEEYVRSKVDQGLQMRETLRASAGLLNERQVALLEWIAREEIPRLVAKEVAHRFNVTEQTARNDLKGLNKLGLVQPSSGRRPTVWAVPKDLSARLDALGD</sequence>
<dbReference type="SUPFAM" id="SSF46785">
    <property type="entry name" value="Winged helix' DNA-binding domain"/>
    <property type="match status" value="1"/>
</dbReference>
<accession>A0A542Y876</accession>
<organism evidence="7 8">
    <name type="scientific">Leucobacter komagatae</name>
    <dbReference type="NCBI Taxonomy" id="55969"/>
    <lineage>
        <taxon>Bacteria</taxon>
        <taxon>Bacillati</taxon>
        <taxon>Actinomycetota</taxon>
        <taxon>Actinomycetes</taxon>
        <taxon>Micrococcales</taxon>
        <taxon>Microbacteriaceae</taxon>
        <taxon>Leucobacter</taxon>
    </lineage>
</organism>
<gene>
    <name evidence="7" type="ORF">FB468_2353</name>
</gene>
<evidence type="ECO:0000313" key="7">
    <source>
        <dbReference type="EMBL" id="TQL44298.1"/>
    </source>
</evidence>
<evidence type="ECO:0000259" key="6">
    <source>
        <dbReference type="PROSITE" id="PS51459"/>
    </source>
</evidence>
<feature type="region of interest" description="Disordered" evidence="5">
    <location>
        <begin position="222"/>
        <end position="249"/>
    </location>
</feature>
<dbReference type="InterPro" id="IPR036390">
    <property type="entry name" value="WH_DNA-bd_sf"/>
</dbReference>
<protein>
    <submittedName>
        <fullName evidence="7">Fic family protein</fullName>
    </submittedName>
</protein>
<keyword evidence="2" id="KW-0804">Transcription</keyword>
<dbReference type="PANTHER" id="PTHR13504:SF38">
    <property type="entry name" value="FIDO DOMAIN-CONTAINING PROTEIN"/>
    <property type="match status" value="1"/>
</dbReference>
<proteinExistence type="predicted"/>
<keyword evidence="1" id="KW-0805">Transcription regulation</keyword>
<reference evidence="7 8" key="1">
    <citation type="submission" date="2019-06" db="EMBL/GenBank/DDBJ databases">
        <title>Sequencing the genomes of 1000 actinobacteria strains.</title>
        <authorList>
            <person name="Klenk H.-P."/>
        </authorList>
    </citation>
    <scope>NUCLEOTIDE SEQUENCE [LARGE SCALE GENOMIC DNA]</scope>
    <source>
        <strain evidence="7 8">DSM 8803</strain>
    </source>
</reference>
<dbReference type="InterPro" id="IPR036597">
    <property type="entry name" value="Fido-like_dom_sf"/>
</dbReference>
<evidence type="ECO:0000256" key="2">
    <source>
        <dbReference type="ARBA" id="ARBA00023163"/>
    </source>
</evidence>
<name>A0A542Y876_9MICO</name>
<feature type="binding site" evidence="4">
    <location>
        <begin position="294"/>
        <end position="301"/>
    </location>
    <ligand>
        <name>ATP</name>
        <dbReference type="ChEBI" id="CHEBI:30616"/>
    </ligand>
</feature>
<dbReference type="PROSITE" id="PS51459">
    <property type="entry name" value="FIDO"/>
    <property type="match status" value="1"/>
</dbReference>
<keyword evidence="4" id="KW-0547">Nucleotide-binding</keyword>
<dbReference type="InterPro" id="IPR001034">
    <property type="entry name" value="DeoR_HTH"/>
</dbReference>
<dbReference type="GO" id="GO:0005524">
    <property type="term" value="F:ATP binding"/>
    <property type="evidence" value="ECO:0007669"/>
    <property type="project" value="UniProtKB-KW"/>
</dbReference>
<feature type="compositionally biased region" description="Basic and acidic residues" evidence="5">
    <location>
        <begin position="222"/>
        <end position="243"/>
    </location>
</feature>
<dbReference type="PANTHER" id="PTHR13504">
    <property type="entry name" value="FIDO DOMAIN-CONTAINING PROTEIN DDB_G0283145"/>
    <property type="match status" value="1"/>
</dbReference>
<dbReference type="Gene3D" id="1.10.3290.10">
    <property type="entry name" value="Fido-like domain"/>
    <property type="match status" value="1"/>
</dbReference>
<evidence type="ECO:0000313" key="8">
    <source>
        <dbReference type="Proteomes" id="UP000319094"/>
    </source>
</evidence>
<feature type="domain" description="Fido" evidence="6">
    <location>
        <begin position="199"/>
        <end position="352"/>
    </location>
</feature>
<dbReference type="Pfam" id="PF08220">
    <property type="entry name" value="HTH_DeoR"/>
    <property type="match status" value="1"/>
</dbReference>
<dbReference type="Pfam" id="PF02661">
    <property type="entry name" value="Fic"/>
    <property type="match status" value="1"/>
</dbReference>
<feature type="active site" evidence="3">
    <location>
        <position position="290"/>
    </location>
</feature>
<evidence type="ECO:0000256" key="5">
    <source>
        <dbReference type="SAM" id="MobiDB-lite"/>
    </source>
</evidence>
<dbReference type="InterPro" id="IPR040198">
    <property type="entry name" value="Fido_containing"/>
</dbReference>
<keyword evidence="8" id="KW-1185">Reference proteome</keyword>
<dbReference type="InterPro" id="IPR003812">
    <property type="entry name" value="Fido"/>
</dbReference>
<keyword evidence="4" id="KW-0067">ATP-binding</keyword>
<dbReference type="EMBL" id="VFON01000001">
    <property type="protein sequence ID" value="TQL44298.1"/>
    <property type="molecule type" value="Genomic_DNA"/>
</dbReference>
<evidence type="ECO:0000256" key="3">
    <source>
        <dbReference type="PIRSR" id="PIRSR640198-1"/>
    </source>
</evidence>
<dbReference type="AlphaFoldDB" id="A0A542Y876"/>
<dbReference type="GO" id="GO:0003700">
    <property type="term" value="F:DNA-binding transcription factor activity"/>
    <property type="evidence" value="ECO:0007669"/>
    <property type="project" value="InterPro"/>
</dbReference>